<reference evidence="2 3" key="1">
    <citation type="submission" date="2018-09" db="EMBL/GenBank/DDBJ databases">
        <title>Novel species of Cryobacterium.</title>
        <authorList>
            <person name="Liu Q."/>
            <person name="Xin Y.-H."/>
        </authorList>
    </citation>
    <scope>NUCLEOTIDE SEQUENCE [LARGE SCALE GENOMIC DNA]</scope>
    <source>
        <strain evidence="2 3">Hh39</strain>
    </source>
</reference>
<dbReference type="Proteomes" id="UP000272015">
    <property type="component" value="Unassembled WGS sequence"/>
</dbReference>
<dbReference type="InterPro" id="IPR048037">
    <property type="entry name" value="DmmA-like_C"/>
</dbReference>
<dbReference type="RefSeq" id="WP_119974514.1">
    <property type="nucleotide sequence ID" value="NZ_JBHSQA010000005.1"/>
</dbReference>
<evidence type="ECO:0000313" key="3">
    <source>
        <dbReference type="Proteomes" id="UP000272015"/>
    </source>
</evidence>
<proteinExistence type="predicted"/>
<accession>A0A3A5MNA5</accession>
<sequence length="169" mass="18143">MTSTFTSVPRPVPGALLATARELLVVSFGDDGRAAAMDTWPRGSHLAARWCEFAAARADTAALTRLRSMLATSTVGFRLLLAGPETDVYLARATALDCGALDEELTLVVTSSDERQVLCAHCKTLTETTEPIGGTVRCAGCDALMLIYHHYSRRTASYLGFMVNAEELA</sequence>
<evidence type="ECO:0000313" key="2">
    <source>
        <dbReference type="EMBL" id="RJT88618.1"/>
    </source>
</evidence>
<gene>
    <name evidence="2" type="ORF">D6T64_09635</name>
</gene>
<comment type="caution">
    <text evidence="2">The sequence shown here is derived from an EMBL/GenBank/DDBJ whole genome shotgun (WGS) entry which is preliminary data.</text>
</comment>
<protein>
    <recommendedName>
        <fullName evidence="1">Dimethylamine monooxygenase subunit DmmA-like C-terminal domain-containing protein</fullName>
    </recommendedName>
</protein>
<feature type="domain" description="Dimethylamine monooxygenase subunit DmmA-like C-terminal" evidence="1">
    <location>
        <begin position="116"/>
        <end position="160"/>
    </location>
</feature>
<keyword evidence="3" id="KW-1185">Reference proteome</keyword>
<dbReference type="OrthoDB" id="3579011at2"/>
<name>A0A3A5MNA5_9MICO</name>
<dbReference type="Pfam" id="PF22289">
    <property type="entry name" value="DmmA-like_C"/>
    <property type="match status" value="1"/>
</dbReference>
<dbReference type="EMBL" id="QZVS01000081">
    <property type="protein sequence ID" value="RJT88618.1"/>
    <property type="molecule type" value="Genomic_DNA"/>
</dbReference>
<organism evidence="2 3">
    <name type="scientific">Cryobacterium melibiosiphilum</name>
    <dbReference type="NCBI Taxonomy" id="995039"/>
    <lineage>
        <taxon>Bacteria</taxon>
        <taxon>Bacillati</taxon>
        <taxon>Actinomycetota</taxon>
        <taxon>Actinomycetes</taxon>
        <taxon>Micrococcales</taxon>
        <taxon>Microbacteriaceae</taxon>
        <taxon>Cryobacterium</taxon>
    </lineage>
</organism>
<evidence type="ECO:0000259" key="1">
    <source>
        <dbReference type="Pfam" id="PF22289"/>
    </source>
</evidence>
<dbReference type="AlphaFoldDB" id="A0A3A5MNA5"/>
<dbReference type="NCBIfam" id="NF041259">
    <property type="entry name" value="mono_DmmA_fam"/>
    <property type="match status" value="1"/>
</dbReference>